<keyword evidence="14" id="KW-1185">Reference proteome</keyword>
<dbReference type="Proteomes" id="UP000199585">
    <property type="component" value="Unassembled WGS sequence"/>
</dbReference>
<evidence type="ECO:0000256" key="10">
    <source>
        <dbReference type="ARBA" id="ARBA00022989"/>
    </source>
</evidence>
<comment type="subcellular location">
    <subcellularLocation>
        <location evidence="2 12">Cell inner membrane</location>
        <topology evidence="2 12">Single-pass membrane protein</topology>
    </subcellularLocation>
</comment>
<organism evidence="13 14">
    <name type="scientific">Loktanella fryxellensis</name>
    <dbReference type="NCBI Taxonomy" id="245187"/>
    <lineage>
        <taxon>Bacteria</taxon>
        <taxon>Pseudomonadati</taxon>
        <taxon>Pseudomonadota</taxon>
        <taxon>Alphaproteobacteria</taxon>
        <taxon>Rhodobacterales</taxon>
        <taxon>Roseobacteraceae</taxon>
        <taxon>Loktanella</taxon>
    </lineage>
</organism>
<dbReference type="GO" id="GO:0015886">
    <property type="term" value="P:heme transport"/>
    <property type="evidence" value="ECO:0007669"/>
    <property type="project" value="InterPro"/>
</dbReference>
<dbReference type="InterPro" id="IPR007078">
    <property type="entry name" value="Haem_export_protD_CcmD"/>
</dbReference>
<dbReference type="EMBL" id="FOCI01000005">
    <property type="protein sequence ID" value="SEM81406.1"/>
    <property type="molecule type" value="Genomic_DNA"/>
</dbReference>
<keyword evidence="11 12" id="KW-0472">Membrane</keyword>
<evidence type="ECO:0000313" key="13">
    <source>
        <dbReference type="EMBL" id="SEM81406.1"/>
    </source>
</evidence>
<dbReference type="GO" id="GO:0017004">
    <property type="term" value="P:cytochrome complex assembly"/>
    <property type="evidence" value="ECO:0007669"/>
    <property type="project" value="UniProtKB-KW"/>
</dbReference>
<evidence type="ECO:0000256" key="9">
    <source>
        <dbReference type="ARBA" id="ARBA00022748"/>
    </source>
</evidence>
<keyword evidence="10 12" id="KW-1133">Transmembrane helix</keyword>
<sequence length="47" mass="5092">MLPDLGPRAVYVLLSYGVTLVLLAAIIGLSARRAIKVRRALEEIENG</sequence>
<evidence type="ECO:0000256" key="7">
    <source>
        <dbReference type="ARBA" id="ARBA00022519"/>
    </source>
</evidence>
<keyword evidence="5 12" id="KW-0813">Transport</keyword>
<reference evidence="13 14" key="1">
    <citation type="submission" date="2016-10" db="EMBL/GenBank/DDBJ databases">
        <authorList>
            <person name="de Groot N.N."/>
        </authorList>
    </citation>
    <scope>NUCLEOTIDE SEQUENCE [LARGE SCALE GENOMIC DNA]</scope>
    <source>
        <strain evidence="13 14">DSM 16213</strain>
    </source>
</reference>
<keyword evidence="6 12" id="KW-1003">Cell membrane</keyword>
<dbReference type="GO" id="GO:0005886">
    <property type="term" value="C:plasma membrane"/>
    <property type="evidence" value="ECO:0007669"/>
    <property type="project" value="UniProtKB-SubCell"/>
</dbReference>
<gene>
    <name evidence="13" type="ORF">SAMN04488003_10521</name>
</gene>
<evidence type="ECO:0000256" key="2">
    <source>
        <dbReference type="ARBA" id="ARBA00004377"/>
    </source>
</evidence>
<evidence type="ECO:0000256" key="12">
    <source>
        <dbReference type="RuleBase" id="RU363101"/>
    </source>
</evidence>
<dbReference type="NCBIfam" id="TIGR03141">
    <property type="entry name" value="cytochro_ccmD"/>
    <property type="match status" value="1"/>
</dbReference>
<evidence type="ECO:0000256" key="3">
    <source>
        <dbReference type="ARBA" id="ARBA00008741"/>
    </source>
</evidence>
<dbReference type="Pfam" id="PF04995">
    <property type="entry name" value="CcmD"/>
    <property type="match status" value="1"/>
</dbReference>
<evidence type="ECO:0000256" key="11">
    <source>
        <dbReference type="ARBA" id="ARBA00023136"/>
    </source>
</evidence>
<feature type="transmembrane region" description="Helical" evidence="12">
    <location>
        <begin position="12"/>
        <end position="31"/>
    </location>
</feature>
<keyword evidence="8 12" id="KW-0812">Transmembrane</keyword>
<evidence type="ECO:0000256" key="4">
    <source>
        <dbReference type="ARBA" id="ARBA00016461"/>
    </source>
</evidence>
<comment type="similarity">
    <text evidence="3 12">Belongs to the CcmD/CycX/HelD family.</text>
</comment>
<evidence type="ECO:0000256" key="8">
    <source>
        <dbReference type="ARBA" id="ARBA00022692"/>
    </source>
</evidence>
<evidence type="ECO:0000313" key="14">
    <source>
        <dbReference type="Proteomes" id="UP000199585"/>
    </source>
</evidence>
<evidence type="ECO:0000256" key="1">
    <source>
        <dbReference type="ARBA" id="ARBA00002442"/>
    </source>
</evidence>
<protein>
    <recommendedName>
        <fullName evidence="4 12">Heme exporter protein D</fullName>
    </recommendedName>
</protein>
<evidence type="ECO:0000256" key="5">
    <source>
        <dbReference type="ARBA" id="ARBA00022448"/>
    </source>
</evidence>
<accession>A0A1H8BF75</accession>
<name>A0A1H8BF75_9RHOB</name>
<keyword evidence="9 12" id="KW-0201">Cytochrome c-type biogenesis</keyword>
<keyword evidence="7 12" id="KW-0997">Cell inner membrane</keyword>
<comment type="function">
    <text evidence="1 12">Required for the export of heme to the periplasm for the biogenesis of c-type cytochromes.</text>
</comment>
<dbReference type="AlphaFoldDB" id="A0A1H8BF75"/>
<proteinExistence type="inferred from homology"/>
<evidence type="ECO:0000256" key="6">
    <source>
        <dbReference type="ARBA" id="ARBA00022475"/>
    </source>
</evidence>
<dbReference type="RefSeq" id="WP_089899825.1">
    <property type="nucleotide sequence ID" value="NZ_FOCI01000005.1"/>
</dbReference>